<evidence type="ECO:0000313" key="9">
    <source>
        <dbReference type="Proteomes" id="UP000007881"/>
    </source>
</evidence>
<keyword evidence="4 6" id="KW-1133">Transmembrane helix</keyword>
<feature type="transmembrane region" description="Helical" evidence="6">
    <location>
        <begin position="323"/>
        <end position="341"/>
    </location>
</feature>
<dbReference type="Gene3D" id="1.20.1640.10">
    <property type="entry name" value="Multidrug efflux transporter AcrB transmembrane domain"/>
    <property type="match status" value="2"/>
</dbReference>
<feature type="transmembrane region" description="Helical" evidence="6">
    <location>
        <begin position="271"/>
        <end position="290"/>
    </location>
</feature>
<dbReference type="SUPFAM" id="SSF82866">
    <property type="entry name" value="Multidrug efflux transporter AcrB transmembrane domain"/>
    <property type="match status" value="2"/>
</dbReference>
<feature type="transmembrane region" description="Helical" evidence="6">
    <location>
        <begin position="407"/>
        <end position="430"/>
    </location>
</feature>
<feature type="transmembrane region" description="Helical" evidence="6">
    <location>
        <begin position="787"/>
        <end position="812"/>
    </location>
</feature>
<dbReference type="PROSITE" id="PS50156">
    <property type="entry name" value="SSD"/>
    <property type="match status" value="2"/>
</dbReference>
<keyword evidence="3 6" id="KW-0812">Transmembrane</keyword>
<evidence type="ECO:0000256" key="4">
    <source>
        <dbReference type="ARBA" id="ARBA00022989"/>
    </source>
</evidence>
<dbReference type="PANTHER" id="PTHR33406">
    <property type="entry name" value="MEMBRANE PROTEIN MJ1562-RELATED"/>
    <property type="match status" value="1"/>
</dbReference>
<keyword evidence="9" id="KW-1185">Reference proteome</keyword>
<evidence type="ECO:0000256" key="2">
    <source>
        <dbReference type="ARBA" id="ARBA00022475"/>
    </source>
</evidence>
<evidence type="ECO:0000313" key="8">
    <source>
        <dbReference type="EMBL" id="BAM04984.1"/>
    </source>
</evidence>
<reference evidence="8 9" key="1">
    <citation type="submission" date="2012-02" db="EMBL/GenBank/DDBJ databases">
        <title>Complete genome sequence of Phycisphaera mikurensis NBRC 102666.</title>
        <authorList>
            <person name="Ankai A."/>
            <person name="Hosoyama A."/>
            <person name="Terui Y."/>
            <person name="Sekine M."/>
            <person name="Fukai R."/>
            <person name="Kato Y."/>
            <person name="Nakamura S."/>
            <person name="Yamada-Narita S."/>
            <person name="Kawakoshi A."/>
            <person name="Fukunaga Y."/>
            <person name="Yamazaki S."/>
            <person name="Fujita N."/>
        </authorList>
    </citation>
    <scope>NUCLEOTIDE SEQUENCE [LARGE SCALE GENOMIC DNA]</scope>
    <source>
        <strain evidence="9">NBRC 102666 / KCTC 22515 / FYK2301M01</strain>
    </source>
</reference>
<dbReference type="OrthoDB" id="9809027at2"/>
<feature type="domain" description="SSD" evidence="7">
    <location>
        <begin position="750"/>
        <end position="846"/>
    </location>
</feature>
<evidence type="ECO:0000256" key="1">
    <source>
        <dbReference type="ARBA" id="ARBA00004651"/>
    </source>
</evidence>
<gene>
    <name evidence="8" type="ordered locus">PSMK_28250</name>
</gene>
<keyword evidence="2" id="KW-1003">Cell membrane</keyword>
<evidence type="ECO:0000259" key="7">
    <source>
        <dbReference type="PROSITE" id="PS50156"/>
    </source>
</evidence>
<dbReference type="InterPro" id="IPR004869">
    <property type="entry name" value="MMPL_dom"/>
</dbReference>
<dbReference type="AlphaFoldDB" id="I0II96"/>
<feature type="transmembrane region" description="Helical" evidence="6">
    <location>
        <begin position="297"/>
        <end position="317"/>
    </location>
</feature>
<feature type="transmembrane region" description="Helical" evidence="6">
    <location>
        <begin position="458"/>
        <end position="480"/>
    </location>
</feature>
<dbReference type="Proteomes" id="UP000007881">
    <property type="component" value="Chromosome"/>
</dbReference>
<keyword evidence="5 6" id="KW-0472">Membrane</keyword>
<dbReference type="PANTHER" id="PTHR33406:SF13">
    <property type="entry name" value="MEMBRANE PROTEIN YDFJ"/>
    <property type="match status" value="1"/>
</dbReference>
<dbReference type="STRING" id="1142394.PSMK_28250"/>
<feature type="domain" description="SSD" evidence="7">
    <location>
        <begin position="300"/>
        <end position="432"/>
    </location>
</feature>
<dbReference type="GO" id="GO:0005886">
    <property type="term" value="C:plasma membrane"/>
    <property type="evidence" value="ECO:0007669"/>
    <property type="project" value="UniProtKB-SubCell"/>
</dbReference>
<feature type="transmembrane region" description="Helical" evidence="6">
    <location>
        <begin position="742"/>
        <end position="766"/>
    </location>
</feature>
<evidence type="ECO:0000256" key="3">
    <source>
        <dbReference type="ARBA" id="ARBA00022692"/>
    </source>
</evidence>
<accession>I0II96</accession>
<comment type="subcellular location">
    <subcellularLocation>
        <location evidence="1">Cell membrane</location>
        <topology evidence="1">Multi-pass membrane protein</topology>
    </subcellularLocation>
</comment>
<dbReference type="InterPro" id="IPR000731">
    <property type="entry name" value="SSD"/>
</dbReference>
<dbReference type="Pfam" id="PF03176">
    <property type="entry name" value="MMPL"/>
    <property type="match status" value="2"/>
</dbReference>
<evidence type="ECO:0000256" key="6">
    <source>
        <dbReference type="SAM" id="Phobius"/>
    </source>
</evidence>
<proteinExistence type="predicted"/>
<organism evidence="8 9">
    <name type="scientific">Phycisphaera mikurensis (strain NBRC 102666 / KCTC 22515 / FYK2301M01)</name>
    <dbReference type="NCBI Taxonomy" id="1142394"/>
    <lineage>
        <taxon>Bacteria</taxon>
        <taxon>Pseudomonadati</taxon>
        <taxon>Planctomycetota</taxon>
        <taxon>Phycisphaerae</taxon>
        <taxon>Phycisphaerales</taxon>
        <taxon>Phycisphaeraceae</taxon>
        <taxon>Phycisphaera</taxon>
    </lineage>
</organism>
<dbReference type="InterPro" id="IPR050545">
    <property type="entry name" value="Mycobact_MmpL"/>
</dbReference>
<feature type="transmembrane region" description="Helical" evidence="6">
    <location>
        <begin position="689"/>
        <end position="709"/>
    </location>
</feature>
<feature type="transmembrane region" description="Helical" evidence="6">
    <location>
        <begin position="716"/>
        <end position="736"/>
    </location>
</feature>
<dbReference type="HOGENOM" id="CLU_330337_0_0_0"/>
<dbReference type="eggNOG" id="COG1033">
    <property type="taxonomic scope" value="Bacteria"/>
</dbReference>
<sequence>MRRLLDTCIHAAEARPRGAVLVGVLVMLLGAGSALTLRPGTAVEDMLPAASPSAEALGRVLQDFRLIDDLVLVVDPPAGAQEADVAAQTRRLADRLRVRLAGDRSIGGVRASAGQADGAGVAGMAQLHAYAAAYAPWLLDGAGRERLRAALEPAAMRASLERLRRSLGAAGSESAAGAGPTAADPLGLVATLLDPGSDPLAAPPVGPADAAAPPSIRIAATRPANDLPYAASLLKTVTAAVAAENDDQLETTATGAHAIADFTARSVRADMVISLAVTMASLSLLFLLVYRSGRTLPLLLLTVNGGLVTAFGLYAAFGGSLSPVTAVCGAVLAGLGIDYGVHLLAARRFDRDAAPPLVGQAAADASRPAPAAGGVMGIGPTLVAACVTSCIGFAAVGLAGVRALSEFAVLGVLGLVATLAMTLLFLPAALKLAGGADAARPRLDPQPLLRRLLRRPRVPLFAVSIGGGMVAAVLSTGGGVRFASDLEAMHARPNPPLEAQARLTGAAEASGGLLVLVEADPLRPGSLRERTLAAEAALARLAAEAGSPVASVTGPGRFLPTGDADAAYAGLDADAALAALDAAASEAGFAPNAFAGFRETLRTLLTPAPPPGPEALASTPLARLLPRSSAAGAIPAALVVVRLARPWELLADRAAALDRVRAALAPVRGATATGLAVVGADMQARIAEVLPRLLAIAGLAVVLWLAVVFRNPWDVFLALGPAALGLAAVLAAVVLTDTELQAANLIALPLTLGLGVDDGIFLVHLARKVRRASETPTAGVTARTLEAAAAGPVHAILITSVTTIAAFGSLWFTRSPAIASLGLLSAVGVTACLAVSVLGLLPALAIQQRWLVKRREAREQRSAGRPGR</sequence>
<dbReference type="EMBL" id="AP012338">
    <property type="protein sequence ID" value="BAM04984.1"/>
    <property type="molecule type" value="Genomic_DNA"/>
</dbReference>
<feature type="transmembrane region" description="Helical" evidence="6">
    <location>
        <begin position="818"/>
        <end position="846"/>
    </location>
</feature>
<name>I0II96_PHYMF</name>
<protein>
    <recommendedName>
        <fullName evidence="7">SSD domain-containing protein</fullName>
    </recommendedName>
</protein>
<feature type="transmembrane region" description="Helical" evidence="6">
    <location>
        <begin position="382"/>
        <end position="401"/>
    </location>
</feature>
<dbReference type="KEGG" id="phm:PSMK_28250"/>
<dbReference type="RefSeq" id="WP_014438194.1">
    <property type="nucleotide sequence ID" value="NC_017080.1"/>
</dbReference>
<evidence type="ECO:0000256" key="5">
    <source>
        <dbReference type="ARBA" id="ARBA00023136"/>
    </source>
</evidence>